<gene>
    <name evidence="9" type="ORF">EDC61_102183</name>
</gene>
<accession>A0A4R3JY95</accession>
<keyword evidence="7" id="KW-0812">Transmembrane</keyword>
<evidence type="ECO:0000313" key="9">
    <source>
        <dbReference type="EMBL" id="TCS73413.1"/>
    </source>
</evidence>
<dbReference type="GO" id="GO:0051539">
    <property type="term" value="F:4 iron, 4 sulfur cluster binding"/>
    <property type="evidence" value="ECO:0007669"/>
    <property type="project" value="UniProtKB-KW"/>
</dbReference>
<dbReference type="Pfam" id="PF12801">
    <property type="entry name" value="Fer4_5"/>
    <property type="match status" value="1"/>
</dbReference>
<keyword evidence="3" id="KW-0479">Metal-binding</keyword>
<dbReference type="InterPro" id="IPR017896">
    <property type="entry name" value="4Fe4S_Fe-S-bd"/>
</dbReference>
<organism evidence="9 10">
    <name type="scientific">Sulfuritortus calidifontis</name>
    <dbReference type="NCBI Taxonomy" id="1914471"/>
    <lineage>
        <taxon>Bacteria</taxon>
        <taxon>Pseudomonadati</taxon>
        <taxon>Pseudomonadota</taxon>
        <taxon>Betaproteobacteria</taxon>
        <taxon>Nitrosomonadales</taxon>
        <taxon>Thiobacillaceae</taxon>
        <taxon>Sulfuritortus</taxon>
    </lineage>
</organism>
<keyword evidence="4" id="KW-0249">Electron transport</keyword>
<evidence type="ECO:0000256" key="1">
    <source>
        <dbReference type="ARBA" id="ARBA00022448"/>
    </source>
</evidence>
<keyword evidence="1" id="KW-0813">Transport</keyword>
<dbReference type="SUPFAM" id="SSF54862">
    <property type="entry name" value="4Fe-4S ferredoxins"/>
    <property type="match status" value="1"/>
</dbReference>
<dbReference type="InterPro" id="IPR032879">
    <property type="entry name" value="FixG_C"/>
</dbReference>
<feature type="transmembrane region" description="Helical" evidence="7">
    <location>
        <begin position="80"/>
        <end position="101"/>
    </location>
</feature>
<keyword evidence="5" id="KW-0408">Iron</keyword>
<feature type="transmembrane region" description="Helical" evidence="7">
    <location>
        <begin position="186"/>
        <end position="206"/>
    </location>
</feature>
<evidence type="ECO:0000256" key="6">
    <source>
        <dbReference type="ARBA" id="ARBA00023014"/>
    </source>
</evidence>
<dbReference type="PROSITE" id="PS51379">
    <property type="entry name" value="4FE4S_FER_2"/>
    <property type="match status" value="1"/>
</dbReference>
<keyword evidence="6" id="KW-0411">Iron-sulfur</keyword>
<feature type="transmembrane region" description="Helical" evidence="7">
    <location>
        <begin position="343"/>
        <end position="362"/>
    </location>
</feature>
<dbReference type="Proteomes" id="UP000295135">
    <property type="component" value="Unassembled WGS sequence"/>
</dbReference>
<evidence type="ECO:0000256" key="7">
    <source>
        <dbReference type="SAM" id="Phobius"/>
    </source>
</evidence>
<dbReference type="NCBIfam" id="TIGR02745">
    <property type="entry name" value="ccoG_rdxA_fixG"/>
    <property type="match status" value="1"/>
</dbReference>
<proteinExistence type="predicted"/>
<dbReference type="PANTHER" id="PTHR30176:SF3">
    <property type="entry name" value="FERREDOXIN-TYPE PROTEIN NAPH"/>
    <property type="match status" value="1"/>
</dbReference>
<keyword evidence="2" id="KW-0004">4Fe-4S</keyword>
<name>A0A4R3JY95_9PROT</name>
<feature type="transmembrane region" description="Helical" evidence="7">
    <location>
        <begin position="155"/>
        <end position="174"/>
    </location>
</feature>
<dbReference type="EMBL" id="SLZY01000002">
    <property type="protein sequence ID" value="TCS73413.1"/>
    <property type="molecule type" value="Genomic_DNA"/>
</dbReference>
<evidence type="ECO:0000256" key="3">
    <source>
        <dbReference type="ARBA" id="ARBA00022723"/>
    </source>
</evidence>
<dbReference type="PROSITE" id="PS00198">
    <property type="entry name" value="4FE4S_FER_1"/>
    <property type="match status" value="1"/>
</dbReference>
<comment type="caution">
    <text evidence="9">The sequence shown here is derived from an EMBL/GenBank/DDBJ whole genome shotgun (WGS) entry which is preliminary data.</text>
</comment>
<evidence type="ECO:0000259" key="8">
    <source>
        <dbReference type="PROSITE" id="PS51379"/>
    </source>
</evidence>
<evidence type="ECO:0000313" key="10">
    <source>
        <dbReference type="Proteomes" id="UP000295135"/>
    </source>
</evidence>
<dbReference type="RefSeq" id="WP_232019155.1">
    <property type="nucleotide sequence ID" value="NZ_AP018721.1"/>
</dbReference>
<dbReference type="InterPro" id="IPR017900">
    <property type="entry name" value="4Fe4S_Fe_S_CS"/>
</dbReference>
<dbReference type="InterPro" id="IPR014116">
    <property type="entry name" value="Cyt_c_oxidase_cbb3_FixG"/>
</dbReference>
<dbReference type="InterPro" id="IPR013783">
    <property type="entry name" value="Ig-like_fold"/>
</dbReference>
<feature type="transmembrane region" description="Helical" evidence="7">
    <location>
        <begin position="29"/>
        <end position="47"/>
    </location>
</feature>
<keyword evidence="10" id="KW-1185">Reference proteome</keyword>
<keyword evidence="7" id="KW-0472">Membrane</keyword>
<feature type="domain" description="4Fe-4S ferredoxin-type" evidence="8">
    <location>
        <begin position="260"/>
        <end position="288"/>
    </location>
</feature>
<evidence type="ECO:0000256" key="4">
    <source>
        <dbReference type="ARBA" id="ARBA00022982"/>
    </source>
</evidence>
<dbReference type="Gene3D" id="2.60.40.10">
    <property type="entry name" value="Immunoglobulins"/>
    <property type="match status" value="1"/>
</dbReference>
<dbReference type="GO" id="GO:0046872">
    <property type="term" value="F:metal ion binding"/>
    <property type="evidence" value="ECO:0007669"/>
    <property type="project" value="UniProtKB-KW"/>
</dbReference>
<sequence>MSDSAKPQELYAKRIPIVPRSITGPFRNFKTAILVLAYAVYFGLPWLPWQRADGASQAVMFDIPGRRYLLFDLVVHPQEVFWLALLLFIAAVLLFFVTALVGRAFCGYFCFQTLWTDAFIWIEHLIQGERPNRMKLMREPWSNKEKLLKVGLTRLLWWLLSFWTALTFILYFGYAPELVVDFFTGQGAGAAYITTLALTVTTYLAAGMLREHVCMFICPYGRFQSAMYDPGTLSVHYDKRRGEGTAGRSAARAGLRTLEERHAQGHGDCIDCGLCVQVCPVGIDIRQGMQFKCISCGLCIDACNNIMAKMQYPKGLIRYDSETNLVAAQPRPGLHLEWKNVKVLGYGASLVLMTGYLFYSIATRQSFDHSIQQIRQPLFVTLSDGSIRNRYQIRLTNISGHEETYTIEARGLPAGALDIGSFKQVVVKNGKSVIVQASVKLDPARAQRLDQFEFVIRNSQGDTVVDEARFFAK</sequence>
<evidence type="ECO:0000256" key="2">
    <source>
        <dbReference type="ARBA" id="ARBA00022485"/>
    </source>
</evidence>
<reference evidence="9 10" key="1">
    <citation type="submission" date="2019-03" db="EMBL/GenBank/DDBJ databases">
        <title>Genomic Encyclopedia of Type Strains, Phase IV (KMG-IV): sequencing the most valuable type-strain genomes for metagenomic binning, comparative biology and taxonomic classification.</title>
        <authorList>
            <person name="Goeker M."/>
        </authorList>
    </citation>
    <scope>NUCLEOTIDE SEQUENCE [LARGE SCALE GENOMIC DNA]</scope>
    <source>
        <strain evidence="9 10">DSM 103923</strain>
    </source>
</reference>
<dbReference type="InterPro" id="IPR051684">
    <property type="entry name" value="Electron_Trans/Redox"/>
</dbReference>
<keyword evidence="7" id="KW-1133">Transmembrane helix</keyword>
<dbReference type="Pfam" id="PF11614">
    <property type="entry name" value="FixG_C"/>
    <property type="match status" value="1"/>
</dbReference>
<dbReference type="AlphaFoldDB" id="A0A4R3JY95"/>
<evidence type="ECO:0000256" key="5">
    <source>
        <dbReference type="ARBA" id="ARBA00023004"/>
    </source>
</evidence>
<dbReference type="Pfam" id="PF13746">
    <property type="entry name" value="Fer4_18"/>
    <property type="match status" value="1"/>
</dbReference>
<protein>
    <submittedName>
        <fullName evidence="9">Cytochrome c oxidase accessory protein FixG</fullName>
    </submittedName>
</protein>
<dbReference type="GO" id="GO:0005886">
    <property type="term" value="C:plasma membrane"/>
    <property type="evidence" value="ECO:0007669"/>
    <property type="project" value="TreeGrafter"/>
</dbReference>
<dbReference type="PANTHER" id="PTHR30176">
    <property type="entry name" value="FERREDOXIN-TYPE PROTEIN NAPH"/>
    <property type="match status" value="1"/>
</dbReference>